<evidence type="ECO:0000259" key="2">
    <source>
        <dbReference type="Pfam" id="PF23394"/>
    </source>
</evidence>
<organism evidence="4 5">
    <name type="scientific">Hyphodiscus hymeniophilus</name>
    <dbReference type="NCBI Taxonomy" id="353542"/>
    <lineage>
        <taxon>Eukaryota</taxon>
        <taxon>Fungi</taxon>
        <taxon>Dikarya</taxon>
        <taxon>Ascomycota</taxon>
        <taxon>Pezizomycotina</taxon>
        <taxon>Leotiomycetes</taxon>
        <taxon>Helotiales</taxon>
        <taxon>Hyphodiscaceae</taxon>
        <taxon>Hyphodiscus</taxon>
    </lineage>
</organism>
<accession>A0A9P6VRT2</accession>
<evidence type="ECO:0000259" key="3">
    <source>
        <dbReference type="Pfam" id="PF23395"/>
    </source>
</evidence>
<dbReference type="Pfam" id="PF23394">
    <property type="entry name" value="DUF7102"/>
    <property type="match status" value="1"/>
</dbReference>
<dbReference type="AlphaFoldDB" id="A0A9P6VRT2"/>
<feature type="region of interest" description="Disordered" evidence="1">
    <location>
        <begin position="558"/>
        <end position="588"/>
    </location>
</feature>
<reference evidence="4" key="1">
    <citation type="submission" date="2019-07" db="EMBL/GenBank/DDBJ databases">
        <title>Hyphodiscus hymeniophilus genome sequencing and assembly.</title>
        <authorList>
            <person name="Kramer G."/>
            <person name="Nodwell J."/>
        </authorList>
    </citation>
    <scope>NUCLEOTIDE SEQUENCE</scope>
    <source>
        <strain evidence="4">ATCC 34498</strain>
    </source>
</reference>
<dbReference type="Pfam" id="PF23395">
    <property type="entry name" value="SAM_6"/>
    <property type="match status" value="1"/>
</dbReference>
<comment type="caution">
    <text evidence="4">The sequence shown here is derived from an EMBL/GenBank/DDBJ whole genome shotgun (WGS) entry which is preliminary data.</text>
</comment>
<keyword evidence="5" id="KW-1185">Reference proteome</keyword>
<dbReference type="InterPro" id="IPR057559">
    <property type="entry name" value="SAM_6"/>
</dbReference>
<dbReference type="EMBL" id="VNKQ01000002">
    <property type="protein sequence ID" value="KAG0652450.1"/>
    <property type="molecule type" value="Genomic_DNA"/>
</dbReference>
<evidence type="ECO:0000313" key="4">
    <source>
        <dbReference type="EMBL" id="KAG0652450.1"/>
    </source>
</evidence>
<protein>
    <submittedName>
        <fullName evidence="4">Uncharacterized protein</fullName>
    </submittedName>
</protein>
<dbReference type="Proteomes" id="UP000785200">
    <property type="component" value="Unassembled WGS sequence"/>
</dbReference>
<gene>
    <name evidence="4" type="ORF">D0Z07_0336</name>
</gene>
<evidence type="ECO:0000313" key="5">
    <source>
        <dbReference type="Proteomes" id="UP000785200"/>
    </source>
</evidence>
<feature type="domain" description="SAM-like" evidence="3">
    <location>
        <begin position="859"/>
        <end position="934"/>
    </location>
</feature>
<sequence length="940" mass="105021">MRVAGRKNQQHYRVSLNIPALSEADDQLVEELEDEEEDISPLEYARKNGLSRNYLQEPYLGFNLDVYGDRQVGLADDSQLPRFDLTANITTNERLTISKDAAILLASVSHEETSEWVDNTVLQMIDTRNCKKLKLELPLLRTDNETDCKTFARRKGFEIELKDVRFPLEMVEEVNNGGLGFSASMWTKGDEILKTLRREKLEVTRETLVYLQKSLLNDWTDEDEKKMRETVPTYKRNTALEPVTPPLSPLTSPARPYEPSMSDPVFDLPLLSDPESLTKQDLEAIEGEIFKIDMPTPIRNAKDSNESSDTLVGDETVKIADIYSPAASLDGPLISPKSDITRIKRHNFKVEEPLTPARPTELPKAVRFDDLTMKWHLPADSPKESFESTFFEEAFGEFHEKATRISEQESLIAADTTARVDVAVMDFSLPMPPWKNIHYTSNSIWQEVMVKNTMQYGLSKWPLNGKAPTRWSPFPRDFAKAIIEDGITEDDSTWQAFIRGAEDNDVTDTSTLTWKPPGLKILRDEDDDEEIEPANFEQRAAQDLSYLAKKRKMLIEERDKECNTSDSSAQNSTIQPPRKKTPKPNDFGSVANVQSHRLDGGRALLMDGVFSVANSVDNFLKLRGTKQAKSSESSDLTKAIVETQITPSKAQQQPALFMPLPVRNSPIPKTAALLPAPPNNVADTLVNVIVSSTLLKHRALIKHVETLAAKLVLVERDFSAHDTTAWMPGSVARSPITSPLASEADIIISPLVGVIITTLQMIKQKPLPGQKAKVAIRERLEKVSVRHEKIIVLVTEGQADENTRTLDNSDCIAFSEFVAFAMTLPSTVSVQFVGGGEATLAKWVISSISAHKVNIELLAEETHWELFLRRAGLNAFAAQAIIREIPACGGLDLSNSSKIAHFGLAAFVEMDREQRIAMFGPICGTRLMERVSAVVDARWS</sequence>
<dbReference type="InterPro" id="IPR055528">
    <property type="entry name" value="DUF7102"/>
</dbReference>
<feature type="compositionally biased region" description="Polar residues" evidence="1">
    <location>
        <begin position="564"/>
        <end position="575"/>
    </location>
</feature>
<evidence type="ECO:0000256" key="1">
    <source>
        <dbReference type="SAM" id="MobiDB-lite"/>
    </source>
</evidence>
<feature type="region of interest" description="Disordered" evidence="1">
    <location>
        <begin position="239"/>
        <end position="259"/>
    </location>
</feature>
<dbReference type="OrthoDB" id="10257314at2759"/>
<proteinExistence type="predicted"/>
<feature type="domain" description="DUF7102" evidence="2">
    <location>
        <begin position="687"/>
        <end position="854"/>
    </location>
</feature>
<name>A0A9P6VRT2_9HELO</name>